<dbReference type="AlphaFoldDB" id="A0A1I7WGB2"/>
<evidence type="ECO:0000313" key="1">
    <source>
        <dbReference type="Proteomes" id="UP000095283"/>
    </source>
</evidence>
<protein>
    <submittedName>
        <fullName evidence="2">Fibronectin type-III domain-containing protein</fullName>
    </submittedName>
</protein>
<evidence type="ECO:0000313" key="2">
    <source>
        <dbReference type="WBParaSite" id="Hba_04029"/>
    </source>
</evidence>
<proteinExistence type="predicted"/>
<name>A0A1I7WGB2_HETBA</name>
<dbReference type="WBParaSite" id="Hba_04029">
    <property type="protein sequence ID" value="Hba_04029"/>
    <property type="gene ID" value="Hba_04029"/>
</dbReference>
<organism evidence="1 2">
    <name type="scientific">Heterorhabditis bacteriophora</name>
    <name type="common">Entomopathogenic nematode worm</name>
    <dbReference type="NCBI Taxonomy" id="37862"/>
    <lineage>
        <taxon>Eukaryota</taxon>
        <taxon>Metazoa</taxon>
        <taxon>Ecdysozoa</taxon>
        <taxon>Nematoda</taxon>
        <taxon>Chromadorea</taxon>
        <taxon>Rhabditida</taxon>
        <taxon>Rhabditina</taxon>
        <taxon>Rhabditomorpha</taxon>
        <taxon>Strongyloidea</taxon>
        <taxon>Heterorhabditidae</taxon>
        <taxon>Heterorhabditis</taxon>
    </lineage>
</organism>
<keyword evidence="1" id="KW-1185">Reference proteome</keyword>
<sequence length="230" mass="26454">MEKLISETSELYRTPLAPPESTSKADEIGEYYIVPRGRYLPLFTYVPIIIPLMCAVPSADATYLPYIDITLKDRGLTLSRNSDSKARVANGTRFPFHGSTSLRHQFFVRFHEDARCTWYKNVVAPSRRKTFCRRPRTKAYKFTSLTTLVILKTSTQLNPLAYTVIKVEFTDRRNDEIVLLNDNNNDTVQFQESLIHPEEHYAVALVYNSTRYPIELPGGTELRKTSIVRP</sequence>
<reference evidence="2" key="1">
    <citation type="submission" date="2016-11" db="UniProtKB">
        <authorList>
            <consortium name="WormBaseParasite"/>
        </authorList>
    </citation>
    <scope>IDENTIFICATION</scope>
</reference>
<accession>A0A1I7WGB2</accession>
<dbReference type="Proteomes" id="UP000095283">
    <property type="component" value="Unplaced"/>
</dbReference>